<reference evidence="2" key="1">
    <citation type="submission" date="2006-03" db="EMBL/GenBank/DDBJ databases">
        <title>Complete sequence of Rhodopseudomonas palustris BisB18.</title>
        <authorList>
            <consortium name="US DOE Joint Genome Institute"/>
            <person name="Copeland A."/>
            <person name="Lucas S."/>
            <person name="Lapidus A."/>
            <person name="Barry K."/>
            <person name="Detter J.C."/>
            <person name="Glavina del Rio T."/>
            <person name="Hammon N."/>
            <person name="Israni S."/>
            <person name="Dalin E."/>
            <person name="Tice H."/>
            <person name="Pitluck S."/>
            <person name="Chain P."/>
            <person name="Malfatti S."/>
            <person name="Shin M."/>
            <person name="Vergez L."/>
            <person name="Schmutz J."/>
            <person name="Larimer F."/>
            <person name="Land M."/>
            <person name="Hauser L."/>
            <person name="Pelletier D.A."/>
            <person name="Kyrpides N."/>
            <person name="Anderson I."/>
            <person name="Oda Y."/>
            <person name="Harwood C.S."/>
            <person name="Richardson P."/>
        </authorList>
    </citation>
    <scope>NUCLEOTIDE SEQUENCE [LARGE SCALE GENOMIC DNA]</scope>
    <source>
        <strain evidence="2">BisB18</strain>
    </source>
</reference>
<dbReference type="EMBL" id="CP000301">
    <property type="protein sequence ID" value="ABD86509.1"/>
    <property type="molecule type" value="Genomic_DNA"/>
</dbReference>
<evidence type="ECO:0000256" key="1">
    <source>
        <dbReference type="SAM" id="Phobius"/>
    </source>
</evidence>
<dbReference type="AlphaFoldDB" id="Q21AS7"/>
<evidence type="ECO:0000313" key="2">
    <source>
        <dbReference type="EMBL" id="ABD86509.1"/>
    </source>
</evidence>
<keyword evidence="1" id="KW-1133">Transmembrane helix</keyword>
<sequence length="156" mass="16528">MVGIEASKPNAAVIPDCEFEERASPESICPAGVMDSWLARSYRCSRPGMTAWDLGAQSSNANILLLRAVDAASSCCAITNNLVATHRLRGSAMFACAFAIAGIASPACSAALAVMRPGRIALRACGMMLEDAANPLRGLTFRQLPLHHLISKINNR</sequence>
<protein>
    <submittedName>
        <fullName evidence="2">Uncharacterized protein</fullName>
    </submittedName>
</protein>
<keyword evidence="1" id="KW-0472">Membrane</keyword>
<proteinExistence type="predicted"/>
<dbReference type="HOGENOM" id="CLU_1685237_0_0_5"/>
<name>Q21AS7_RHOPB</name>
<organism evidence="2">
    <name type="scientific">Rhodopseudomonas palustris (strain BisB18)</name>
    <dbReference type="NCBI Taxonomy" id="316056"/>
    <lineage>
        <taxon>Bacteria</taxon>
        <taxon>Pseudomonadati</taxon>
        <taxon>Pseudomonadota</taxon>
        <taxon>Alphaproteobacteria</taxon>
        <taxon>Hyphomicrobiales</taxon>
        <taxon>Nitrobacteraceae</taxon>
        <taxon>Rhodopseudomonas</taxon>
    </lineage>
</organism>
<gene>
    <name evidence="2" type="ordered locus">RPC_0939</name>
</gene>
<dbReference type="STRING" id="316056.RPC_0939"/>
<dbReference type="KEGG" id="rpc:RPC_0939"/>
<accession>Q21AS7</accession>
<keyword evidence="1" id="KW-0812">Transmembrane</keyword>
<feature type="transmembrane region" description="Helical" evidence="1">
    <location>
        <begin position="92"/>
        <end position="114"/>
    </location>
</feature>